<keyword evidence="2" id="KW-1185">Reference proteome</keyword>
<comment type="caution">
    <text evidence="1">The sequence shown here is derived from an EMBL/GenBank/DDBJ whole genome shotgun (WGS) entry which is preliminary data.</text>
</comment>
<proteinExistence type="predicted"/>
<accession>A0AA37WD93</accession>
<dbReference type="EMBL" id="BSOH01000014">
    <property type="protein sequence ID" value="GLR17711.1"/>
    <property type="molecule type" value="Genomic_DNA"/>
</dbReference>
<reference evidence="1" key="2">
    <citation type="submission" date="2023-01" db="EMBL/GenBank/DDBJ databases">
        <title>Draft genome sequence of Portibacter lacus strain NBRC 108769.</title>
        <authorList>
            <person name="Sun Q."/>
            <person name="Mori K."/>
        </authorList>
    </citation>
    <scope>NUCLEOTIDE SEQUENCE</scope>
    <source>
        <strain evidence="1">NBRC 108769</strain>
    </source>
</reference>
<name>A0AA37WD93_9BACT</name>
<protein>
    <submittedName>
        <fullName evidence="1">Uncharacterized protein</fullName>
    </submittedName>
</protein>
<gene>
    <name evidence="1" type="ORF">GCM10007940_23260</name>
</gene>
<sequence length="240" mass="27906">MTYLALFIGLVIGFLIAAYLFQKSKTPNHLMNNDLTPEEIEKIMKGLTDENSEYYIYKPGTKLKRRFESIMDFVLSDLNSETKKIILDDPINFNTAIALIAMGETDRNPDFKPSPEWIEKQRSRIQKEESYTFPELGAKKCPPPEGGGHEAFDIERMEAPWWTWFLNKYINVLHNYDTDIIGELNNNRLIKPSIKNRFFTQFEKPSDIGDDGAQFALIIKLTNTKTKEEILIKYYLAFKD</sequence>
<evidence type="ECO:0000313" key="1">
    <source>
        <dbReference type="EMBL" id="GLR17711.1"/>
    </source>
</evidence>
<reference evidence="1" key="1">
    <citation type="journal article" date="2014" name="Int. J. Syst. Evol. Microbiol.">
        <title>Complete genome sequence of Corynebacterium casei LMG S-19264T (=DSM 44701T), isolated from a smear-ripened cheese.</title>
        <authorList>
            <consortium name="US DOE Joint Genome Institute (JGI-PGF)"/>
            <person name="Walter F."/>
            <person name="Albersmeier A."/>
            <person name="Kalinowski J."/>
            <person name="Ruckert C."/>
        </authorList>
    </citation>
    <scope>NUCLEOTIDE SEQUENCE</scope>
    <source>
        <strain evidence="1">NBRC 108769</strain>
    </source>
</reference>
<dbReference type="AlphaFoldDB" id="A0AA37WD93"/>
<organism evidence="1 2">
    <name type="scientific">Portibacter lacus</name>
    <dbReference type="NCBI Taxonomy" id="1099794"/>
    <lineage>
        <taxon>Bacteria</taxon>
        <taxon>Pseudomonadati</taxon>
        <taxon>Bacteroidota</taxon>
        <taxon>Saprospiria</taxon>
        <taxon>Saprospirales</taxon>
        <taxon>Haliscomenobacteraceae</taxon>
        <taxon>Portibacter</taxon>
    </lineage>
</organism>
<dbReference type="Proteomes" id="UP001156666">
    <property type="component" value="Unassembled WGS sequence"/>
</dbReference>
<evidence type="ECO:0000313" key="2">
    <source>
        <dbReference type="Proteomes" id="UP001156666"/>
    </source>
</evidence>
<dbReference type="RefSeq" id="WP_235291380.1">
    <property type="nucleotide sequence ID" value="NZ_BSOH01000014.1"/>
</dbReference>